<dbReference type="InterPro" id="IPR045556">
    <property type="entry name" value="DUF6351"/>
</dbReference>
<reference evidence="2" key="1">
    <citation type="submission" date="2018-05" db="EMBL/GenBank/DDBJ databases">
        <authorList>
            <person name="Lanie J.A."/>
            <person name="Ng W.-L."/>
            <person name="Kazmierczak K.M."/>
            <person name="Andrzejewski T.M."/>
            <person name="Davidsen T.M."/>
            <person name="Wayne K.J."/>
            <person name="Tettelin H."/>
            <person name="Glass J.I."/>
            <person name="Rusch D."/>
            <person name="Podicherti R."/>
            <person name="Tsui H.-C.T."/>
            <person name="Winkler M.E."/>
        </authorList>
    </citation>
    <scope>NUCLEOTIDE SEQUENCE</scope>
</reference>
<protein>
    <recommendedName>
        <fullName evidence="1">DUF6351 domain-containing protein</fullName>
    </recommendedName>
</protein>
<feature type="domain" description="DUF6351" evidence="1">
    <location>
        <begin position="48"/>
        <end position="736"/>
    </location>
</feature>
<organism evidence="2">
    <name type="scientific">marine metagenome</name>
    <dbReference type="NCBI Taxonomy" id="408172"/>
    <lineage>
        <taxon>unclassified sequences</taxon>
        <taxon>metagenomes</taxon>
        <taxon>ecological metagenomes</taxon>
    </lineage>
</organism>
<name>A0A381RL83_9ZZZZ</name>
<dbReference type="AlphaFoldDB" id="A0A381RL83"/>
<proteinExistence type="predicted"/>
<dbReference type="PROSITE" id="PS51257">
    <property type="entry name" value="PROKAR_LIPOPROTEIN"/>
    <property type="match status" value="1"/>
</dbReference>
<sequence>MRIRANPASPPALLTMAAFGVLGACSPEGDPGANAEASEALGSSDLRIESVSTKPYLVTGGDVLLRIEAGEDLDLSDVRVSANGTDVTTRFSLDVPGASQGASLIGLVAGLGLGDNQIEARIPDSDATAALELTNYPITGPIISGPHETPYLCGTERFRTAGGETLGAPLDENCSVETRVEYVYLSTEDDGGFKAYGGAMPPDMAEATTLDGEVVPFIVRVQAGTVNRAIYQSAMLHDPADPTPDPWTRSRGWNGKLVYTHGGGCRNGWFQQGRSTGQVLNVGLLEMGFAVTSASLNVFGTNCNDLLASETHIMVKERFVESYGQPTYAIATGGSGGSYQSHQTADNYPGVFDGIIVSSSFPDVTSATIFTLADARLLSFYFTEMAPRQFSEDEQRLVSGFGSWGSIPNLSRGAARIDATYSETASPEEQGAEVGRLPELEALRYSSSNSDGIRATVYDHTVNVYGIDPATGFAARPLDNYGVQYGLDVLNSGQITKAQFISLNRGVGGYDADLNHVPERHRANPEATRRAVDTGRVLYGGAGLATTPVIDYRSYTDDREGGDIHMIVHQFSTRARLVAANGHADNHVMNVGGRWGYTEDRPDLGVLFRQMDRWLTNIQADDEPIALSEKVVRAKPAGLADNCWDTQGGGRGGGQARGRVNVMEPLAYEGAGTCGEIYPAYPTPRHVAGGPLANNIVSCHLKPLDRADYEVEFTNEEWSALGEIFPDGVCDWAQGDLHGQGYQGTWLSFGPSDVNRAR</sequence>
<gene>
    <name evidence="2" type="ORF">METZ01_LOCUS45459</name>
</gene>
<dbReference type="EMBL" id="UINC01002073">
    <property type="protein sequence ID" value="SUZ92605.1"/>
    <property type="molecule type" value="Genomic_DNA"/>
</dbReference>
<accession>A0A381RL83</accession>
<dbReference type="Pfam" id="PF19878">
    <property type="entry name" value="DUF6351"/>
    <property type="match status" value="1"/>
</dbReference>
<dbReference type="SUPFAM" id="SSF53474">
    <property type="entry name" value="alpha/beta-Hydrolases"/>
    <property type="match status" value="1"/>
</dbReference>
<evidence type="ECO:0000259" key="1">
    <source>
        <dbReference type="Pfam" id="PF19878"/>
    </source>
</evidence>
<dbReference type="InterPro" id="IPR029058">
    <property type="entry name" value="AB_hydrolase_fold"/>
</dbReference>
<evidence type="ECO:0000313" key="2">
    <source>
        <dbReference type="EMBL" id="SUZ92605.1"/>
    </source>
</evidence>